<dbReference type="InterPro" id="IPR011335">
    <property type="entry name" value="Restrct_endonuc-II-like"/>
</dbReference>
<evidence type="ECO:0000256" key="7">
    <source>
        <dbReference type="ARBA" id="ARBA00022839"/>
    </source>
</evidence>
<evidence type="ECO:0000256" key="1">
    <source>
        <dbReference type="ARBA" id="ARBA00009922"/>
    </source>
</evidence>
<evidence type="ECO:0000256" key="15">
    <source>
        <dbReference type="PROSITE-ProRule" id="PRU00560"/>
    </source>
</evidence>
<comment type="catalytic activity">
    <reaction evidence="12">
        <text>Couples ATP hydrolysis with the unwinding of duplex DNA by translocating in the 3'-5' direction.</text>
        <dbReference type="EC" id="5.6.2.4"/>
    </reaction>
</comment>
<evidence type="ECO:0000256" key="12">
    <source>
        <dbReference type="ARBA" id="ARBA00034617"/>
    </source>
</evidence>
<dbReference type="PANTHER" id="PTHR11070:SF55">
    <property type="entry name" value="DNA 3'-5' HELICASE"/>
    <property type="match status" value="1"/>
</dbReference>
<evidence type="ECO:0000256" key="10">
    <source>
        <dbReference type="ARBA" id="ARBA00023204"/>
    </source>
</evidence>
<evidence type="ECO:0000256" key="6">
    <source>
        <dbReference type="ARBA" id="ARBA00022806"/>
    </source>
</evidence>
<dbReference type="CDD" id="cd17932">
    <property type="entry name" value="DEXQc_UvrD"/>
    <property type="match status" value="1"/>
</dbReference>
<dbReference type="EC" id="5.6.2.4" evidence="13"/>
<evidence type="ECO:0000256" key="13">
    <source>
        <dbReference type="ARBA" id="ARBA00034808"/>
    </source>
</evidence>
<dbReference type="SUPFAM" id="SSF52980">
    <property type="entry name" value="Restriction endonuclease-like"/>
    <property type="match status" value="1"/>
</dbReference>
<keyword evidence="3 15" id="KW-0547">Nucleotide-binding</keyword>
<feature type="domain" description="UvrD-like helicase C-terminal" evidence="18">
    <location>
        <begin position="349"/>
        <end position="659"/>
    </location>
</feature>
<dbReference type="Gene3D" id="3.90.320.10">
    <property type="match status" value="1"/>
</dbReference>
<sequence length="1128" mass="123762">MIRDTEDLKALLGVPYTEEQLEAITAPLEPAVIVAGAGSGKTTVMAARVVWLVGTGQVGPHQVLGLTFTNKAAAELSERIRKALRKLEDEELDDPDSGVEESVGEPTVSTYHAYADRLIKEHGLRLGLEPSARLLADATRYQLAVNAVRGPKELKYFKGKVADLADKVLALDGELSEHLVTPEALREHEEAFIGQAESFRDPRNGKAKRGYTDFLKAADIARQRVELSELVERYRDLKVRRDLIDFGDQMVLGARLAEERPEVGAIEREKFRVVLLDEYQDTSVAQRRMLVGLFGGGHPVTAVGDPCQSIYGWRGASVANLDDFPDHFAKPDGSRSRGYALSENRRSGGHLLEFANVVSDPLRQRHTGVRQLRPSEEKADKGWTRVGLTETAEDEVKWVARMVADAHYRGGVALREIAVLVRKGNQIPPLYEEMHAQGLPVEVVGLSGLVHLPEVADLIAMLDVLDEPIANASLVRLLTGPRWRIGARDLALLGMRARELVRDPADFADRAGRDRLAEAVAGSDPTEVVSLSDAMADPGPDLAFSEQARVRFARFASEIRILRRRLSEPVLDVLHRVISVTGLDVEVAASPKLVAQRSAETLAAFLSRAADFQDLEGDQSVTAFRAYLKAAERHERGIDASLPSQGDSVKLLTMHKSKGLEWDAVFVPHLAGAAQKPRESWIGSGAVLPYPLRGDAEHLPVLDDAGNTAAFKSFKEQAKEYESWEDLRLEYVTVTRPRYYLTASGHWWGPTQKRRRGPDTWLSGLYEHCQDGHGEIVAWAAEPDPDAANPSLGATEARWPVLPDAEAAERRRAGAEMVVVALHRRQAEVYGEPMDEEPFLEEPQEVEQSGGRPGGPADAAPGADFGAPALIDETGEPVAAALPAQRPPEQPGPVAPAAEIDAEAAASAEDRAAIASWDRDLEALLEELKRGDAIQRYAPLPSSMSASQLLRYRSDPSRFRRELARPMPQPPQPSARLGTKFHAWIESLFGQQALFEYEDLPGAADEEIADEVDLKELQEAFLRTPWADSVPAAVEQPFQVVLAGRVVRGRIDAVYKTTDGWEVVDWKTSRSHDADPVQLAVYRLAWAEMRGVPLSAVSAAFVYVRGGATVRPAGLPDREELEELFGDG</sequence>
<evidence type="ECO:0000256" key="16">
    <source>
        <dbReference type="SAM" id="MobiDB-lite"/>
    </source>
</evidence>
<evidence type="ECO:0000256" key="2">
    <source>
        <dbReference type="ARBA" id="ARBA00022722"/>
    </source>
</evidence>
<organism evidence="19 20">
    <name type="scientific">Catenulispora pinistramenti</name>
    <dbReference type="NCBI Taxonomy" id="2705254"/>
    <lineage>
        <taxon>Bacteria</taxon>
        <taxon>Bacillati</taxon>
        <taxon>Actinomycetota</taxon>
        <taxon>Actinomycetes</taxon>
        <taxon>Catenulisporales</taxon>
        <taxon>Catenulisporaceae</taxon>
        <taxon>Catenulispora</taxon>
    </lineage>
</organism>
<feature type="compositionally biased region" description="Acidic residues" evidence="16">
    <location>
        <begin position="833"/>
        <end position="845"/>
    </location>
</feature>
<feature type="region of interest" description="Disordered" evidence="16">
    <location>
        <begin position="830"/>
        <end position="869"/>
    </location>
</feature>
<dbReference type="InterPro" id="IPR027417">
    <property type="entry name" value="P-loop_NTPase"/>
</dbReference>
<dbReference type="Pfam" id="PF12705">
    <property type="entry name" value="PDDEXK_1"/>
    <property type="match status" value="1"/>
</dbReference>
<dbReference type="InterPro" id="IPR014017">
    <property type="entry name" value="DNA_helicase_UvrD-like_C"/>
</dbReference>
<comment type="similarity">
    <text evidence="1">Belongs to the helicase family. UvrD subfamily.</text>
</comment>
<evidence type="ECO:0000313" key="19">
    <source>
        <dbReference type="EMBL" id="MBS2546046.1"/>
    </source>
</evidence>
<evidence type="ECO:0000256" key="14">
    <source>
        <dbReference type="ARBA" id="ARBA00048988"/>
    </source>
</evidence>
<keyword evidence="2" id="KW-0540">Nuclease</keyword>
<keyword evidence="4" id="KW-0227">DNA damage</keyword>
<dbReference type="Gene3D" id="1.10.486.10">
    <property type="entry name" value="PCRA, domain 4"/>
    <property type="match status" value="1"/>
</dbReference>
<dbReference type="InterPro" id="IPR011604">
    <property type="entry name" value="PDDEXK-like_dom_sf"/>
</dbReference>
<dbReference type="PROSITE" id="PS51217">
    <property type="entry name" value="UVRD_HELICASE_CTER"/>
    <property type="match status" value="1"/>
</dbReference>
<evidence type="ECO:0000256" key="5">
    <source>
        <dbReference type="ARBA" id="ARBA00022801"/>
    </source>
</evidence>
<dbReference type="InterPro" id="IPR000212">
    <property type="entry name" value="DNA_helicase_UvrD/REP"/>
</dbReference>
<dbReference type="InterPro" id="IPR013986">
    <property type="entry name" value="DExx_box_DNA_helicase_dom_sf"/>
</dbReference>
<keyword evidence="8 15" id="KW-0067">ATP-binding</keyword>
<dbReference type="Pfam" id="PF13361">
    <property type="entry name" value="UvrD_C"/>
    <property type="match status" value="1"/>
</dbReference>
<reference evidence="19 20" key="1">
    <citation type="submission" date="2020-02" db="EMBL/GenBank/DDBJ databases">
        <title>Acidophilic actinobacteria isolated from forest soil.</title>
        <authorList>
            <person name="Golinska P."/>
        </authorList>
    </citation>
    <scope>NUCLEOTIDE SEQUENCE [LARGE SCALE GENOMIC DNA]</scope>
    <source>
        <strain evidence="19 20">NL8</strain>
    </source>
</reference>
<gene>
    <name evidence="19" type="ORF">KGQ19_04115</name>
</gene>
<dbReference type="RefSeq" id="WP_212007704.1">
    <property type="nucleotide sequence ID" value="NZ_JAAFYZ010000009.1"/>
</dbReference>
<evidence type="ECO:0000256" key="9">
    <source>
        <dbReference type="ARBA" id="ARBA00023125"/>
    </source>
</evidence>
<dbReference type="Gene3D" id="1.10.10.160">
    <property type="match status" value="1"/>
</dbReference>
<name>A0ABS5KI37_9ACTN</name>
<comment type="caution">
    <text evidence="19">The sequence shown here is derived from an EMBL/GenBank/DDBJ whole genome shotgun (WGS) entry which is preliminary data.</text>
</comment>
<feature type="binding site" evidence="15">
    <location>
        <begin position="35"/>
        <end position="42"/>
    </location>
    <ligand>
        <name>ATP</name>
        <dbReference type="ChEBI" id="CHEBI:30616"/>
    </ligand>
</feature>
<evidence type="ECO:0000259" key="18">
    <source>
        <dbReference type="PROSITE" id="PS51217"/>
    </source>
</evidence>
<dbReference type="EMBL" id="JAAFYZ010000009">
    <property type="protein sequence ID" value="MBS2546046.1"/>
    <property type="molecule type" value="Genomic_DNA"/>
</dbReference>
<keyword evidence="11" id="KW-0413">Isomerase</keyword>
<dbReference type="InterPro" id="IPR014016">
    <property type="entry name" value="UvrD-like_ATP-bd"/>
</dbReference>
<evidence type="ECO:0000256" key="4">
    <source>
        <dbReference type="ARBA" id="ARBA00022763"/>
    </source>
</evidence>
<evidence type="ECO:0000256" key="8">
    <source>
        <dbReference type="ARBA" id="ARBA00022840"/>
    </source>
</evidence>
<dbReference type="PROSITE" id="PS51198">
    <property type="entry name" value="UVRD_HELICASE_ATP_BIND"/>
    <property type="match status" value="1"/>
</dbReference>
<evidence type="ECO:0000313" key="20">
    <source>
        <dbReference type="Proteomes" id="UP000730482"/>
    </source>
</evidence>
<evidence type="ECO:0000259" key="17">
    <source>
        <dbReference type="PROSITE" id="PS51198"/>
    </source>
</evidence>
<proteinExistence type="inferred from homology"/>
<dbReference type="InterPro" id="IPR038726">
    <property type="entry name" value="PDDEXK_AddAB-type"/>
</dbReference>
<keyword evidence="9" id="KW-0238">DNA-binding</keyword>
<feature type="compositionally biased region" description="Low complexity" evidence="16">
    <location>
        <begin position="846"/>
        <end position="869"/>
    </location>
</feature>
<dbReference type="SUPFAM" id="SSF52540">
    <property type="entry name" value="P-loop containing nucleoside triphosphate hydrolases"/>
    <property type="match status" value="1"/>
</dbReference>
<keyword evidence="20" id="KW-1185">Reference proteome</keyword>
<keyword evidence="6 15" id="KW-0347">Helicase</keyword>
<evidence type="ECO:0000256" key="3">
    <source>
        <dbReference type="ARBA" id="ARBA00022741"/>
    </source>
</evidence>
<accession>A0ABS5KI37</accession>
<feature type="domain" description="UvrD-like helicase ATP-binding" evidence="17">
    <location>
        <begin position="14"/>
        <end position="348"/>
    </location>
</feature>
<comment type="catalytic activity">
    <reaction evidence="14">
        <text>ATP + H2O = ADP + phosphate + H(+)</text>
        <dbReference type="Rhea" id="RHEA:13065"/>
        <dbReference type="ChEBI" id="CHEBI:15377"/>
        <dbReference type="ChEBI" id="CHEBI:15378"/>
        <dbReference type="ChEBI" id="CHEBI:30616"/>
        <dbReference type="ChEBI" id="CHEBI:43474"/>
        <dbReference type="ChEBI" id="CHEBI:456216"/>
        <dbReference type="EC" id="5.6.2.4"/>
    </reaction>
</comment>
<evidence type="ECO:0000256" key="11">
    <source>
        <dbReference type="ARBA" id="ARBA00023235"/>
    </source>
</evidence>
<dbReference type="Proteomes" id="UP000730482">
    <property type="component" value="Unassembled WGS sequence"/>
</dbReference>
<keyword evidence="5 15" id="KW-0378">Hydrolase</keyword>
<dbReference type="Pfam" id="PF00580">
    <property type="entry name" value="UvrD-helicase"/>
    <property type="match status" value="1"/>
</dbReference>
<dbReference type="Gene3D" id="3.40.50.300">
    <property type="entry name" value="P-loop containing nucleotide triphosphate hydrolases"/>
    <property type="match status" value="3"/>
</dbReference>
<dbReference type="PANTHER" id="PTHR11070">
    <property type="entry name" value="UVRD / RECB / PCRA DNA HELICASE FAMILY MEMBER"/>
    <property type="match status" value="1"/>
</dbReference>
<keyword evidence="10" id="KW-0234">DNA repair</keyword>
<protein>
    <recommendedName>
        <fullName evidence="13">DNA 3'-5' helicase</fullName>
        <ecNumber evidence="13">5.6.2.4</ecNumber>
    </recommendedName>
</protein>
<keyword evidence="7" id="KW-0269">Exonuclease</keyword>